<evidence type="ECO:0000313" key="3">
    <source>
        <dbReference type="EMBL" id="GFR84895.1"/>
    </source>
</evidence>
<sequence length="112" mass="12499">MQKDSRSYKHNASIDGQRHMICYGCGGIGHVRSKCPRQKRDRNSGRRKGKTTSNVAICSDKNFIPIVDQPSCSTGLIDRNCSMIKLHDAAANGIGCKLLRDMLMSADLLYRR</sequence>
<organism evidence="3 4">
    <name type="scientific">Elysia marginata</name>
    <dbReference type="NCBI Taxonomy" id="1093978"/>
    <lineage>
        <taxon>Eukaryota</taxon>
        <taxon>Metazoa</taxon>
        <taxon>Spiralia</taxon>
        <taxon>Lophotrochozoa</taxon>
        <taxon>Mollusca</taxon>
        <taxon>Gastropoda</taxon>
        <taxon>Heterobranchia</taxon>
        <taxon>Euthyneura</taxon>
        <taxon>Panpulmonata</taxon>
        <taxon>Sacoglossa</taxon>
        <taxon>Placobranchoidea</taxon>
        <taxon>Plakobranchidae</taxon>
        <taxon>Elysia</taxon>
    </lineage>
</organism>
<dbReference type="EMBL" id="BMAT01008431">
    <property type="protein sequence ID" value="GFR84895.1"/>
    <property type="molecule type" value="Genomic_DNA"/>
</dbReference>
<dbReference type="AlphaFoldDB" id="A0AAV4GIL2"/>
<reference evidence="3 4" key="1">
    <citation type="journal article" date="2021" name="Elife">
        <title>Chloroplast acquisition without the gene transfer in kleptoplastic sea slugs, Plakobranchus ocellatus.</title>
        <authorList>
            <person name="Maeda T."/>
            <person name="Takahashi S."/>
            <person name="Yoshida T."/>
            <person name="Shimamura S."/>
            <person name="Takaki Y."/>
            <person name="Nagai Y."/>
            <person name="Toyoda A."/>
            <person name="Suzuki Y."/>
            <person name="Arimoto A."/>
            <person name="Ishii H."/>
            <person name="Satoh N."/>
            <person name="Nishiyama T."/>
            <person name="Hasebe M."/>
            <person name="Maruyama T."/>
            <person name="Minagawa J."/>
            <person name="Obokata J."/>
            <person name="Shigenobu S."/>
        </authorList>
    </citation>
    <scope>NUCLEOTIDE SEQUENCE [LARGE SCALE GENOMIC DNA]</scope>
</reference>
<dbReference type="GO" id="GO:0003676">
    <property type="term" value="F:nucleic acid binding"/>
    <property type="evidence" value="ECO:0007669"/>
    <property type="project" value="InterPro"/>
</dbReference>
<feature type="domain" description="CCHC-type" evidence="2">
    <location>
        <begin position="22"/>
        <end position="37"/>
    </location>
</feature>
<dbReference type="Proteomes" id="UP000762676">
    <property type="component" value="Unassembled WGS sequence"/>
</dbReference>
<proteinExistence type="predicted"/>
<dbReference type="Gene3D" id="4.10.60.10">
    <property type="entry name" value="Zinc finger, CCHC-type"/>
    <property type="match status" value="1"/>
</dbReference>
<gene>
    <name evidence="3" type="ORF">ElyMa_004160800</name>
</gene>
<keyword evidence="1" id="KW-0479">Metal-binding</keyword>
<keyword evidence="1" id="KW-0862">Zinc</keyword>
<evidence type="ECO:0000256" key="1">
    <source>
        <dbReference type="PROSITE-ProRule" id="PRU00047"/>
    </source>
</evidence>
<dbReference type="InterPro" id="IPR036875">
    <property type="entry name" value="Znf_CCHC_sf"/>
</dbReference>
<name>A0AAV4GIL2_9GAST</name>
<dbReference type="PROSITE" id="PS50158">
    <property type="entry name" value="ZF_CCHC"/>
    <property type="match status" value="1"/>
</dbReference>
<dbReference type="SUPFAM" id="SSF57756">
    <property type="entry name" value="Retrovirus zinc finger-like domains"/>
    <property type="match status" value="1"/>
</dbReference>
<evidence type="ECO:0000313" key="4">
    <source>
        <dbReference type="Proteomes" id="UP000762676"/>
    </source>
</evidence>
<evidence type="ECO:0000259" key="2">
    <source>
        <dbReference type="PROSITE" id="PS50158"/>
    </source>
</evidence>
<comment type="caution">
    <text evidence="3">The sequence shown here is derived from an EMBL/GenBank/DDBJ whole genome shotgun (WGS) entry which is preliminary data.</text>
</comment>
<keyword evidence="1" id="KW-0863">Zinc-finger</keyword>
<dbReference type="GO" id="GO:0008270">
    <property type="term" value="F:zinc ion binding"/>
    <property type="evidence" value="ECO:0007669"/>
    <property type="project" value="UniProtKB-KW"/>
</dbReference>
<protein>
    <recommendedName>
        <fullName evidence="2">CCHC-type domain-containing protein</fullName>
    </recommendedName>
</protein>
<dbReference type="InterPro" id="IPR001878">
    <property type="entry name" value="Znf_CCHC"/>
</dbReference>
<accession>A0AAV4GIL2</accession>
<keyword evidence="4" id="KW-1185">Reference proteome</keyword>